<dbReference type="PROSITE" id="PS50011">
    <property type="entry name" value="PROTEIN_KINASE_DOM"/>
    <property type="match status" value="1"/>
</dbReference>
<evidence type="ECO:0000256" key="2">
    <source>
        <dbReference type="ARBA" id="ARBA00022679"/>
    </source>
</evidence>
<dbReference type="GO" id="GO:0004674">
    <property type="term" value="F:protein serine/threonine kinase activity"/>
    <property type="evidence" value="ECO:0007669"/>
    <property type="project" value="UniProtKB-KW"/>
</dbReference>
<dbReference type="InterPro" id="IPR000719">
    <property type="entry name" value="Prot_kinase_dom"/>
</dbReference>
<keyword evidence="3 9" id="KW-0547">Nucleotide-binding</keyword>
<dbReference type="OrthoDB" id="541276at2759"/>
<dbReference type="InterPro" id="IPR008271">
    <property type="entry name" value="Ser/Thr_kinase_AS"/>
</dbReference>
<evidence type="ECO:0000256" key="7">
    <source>
        <dbReference type="ARBA" id="ARBA00048679"/>
    </source>
</evidence>
<keyword evidence="1" id="KW-0723">Serine/threonine-protein kinase</keyword>
<evidence type="ECO:0000313" key="13">
    <source>
        <dbReference type="Proteomes" id="UP000708208"/>
    </source>
</evidence>
<comment type="caution">
    <text evidence="12">The sequence shown here is derived from an EMBL/GenBank/DDBJ whole genome shotgun (WGS) entry which is preliminary data.</text>
</comment>
<proteinExistence type="predicted"/>
<dbReference type="PANTHER" id="PTHR24350">
    <property type="entry name" value="SERINE/THREONINE-PROTEIN KINASE IAL-RELATED"/>
    <property type="match status" value="1"/>
</dbReference>
<evidence type="ECO:0000256" key="6">
    <source>
        <dbReference type="ARBA" id="ARBA00047899"/>
    </source>
</evidence>
<keyword evidence="4" id="KW-0418">Kinase</keyword>
<feature type="binding site" evidence="9">
    <location>
        <begin position="15"/>
        <end position="16"/>
    </location>
    <ligand>
        <name>ATP</name>
        <dbReference type="ChEBI" id="CHEBI:30616"/>
    </ligand>
</feature>
<name>A0A8J2JWB7_9HEXA</name>
<feature type="non-terminal residue" evidence="12">
    <location>
        <position position="1"/>
    </location>
</feature>
<comment type="catalytic activity">
    <reaction evidence="6">
        <text>L-threonyl-[protein] + ATP = O-phospho-L-threonyl-[protein] + ADP + H(+)</text>
        <dbReference type="Rhea" id="RHEA:46608"/>
        <dbReference type="Rhea" id="RHEA-COMP:11060"/>
        <dbReference type="Rhea" id="RHEA-COMP:11605"/>
        <dbReference type="ChEBI" id="CHEBI:15378"/>
        <dbReference type="ChEBI" id="CHEBI:30013"/>
        <dbReference type="ChEBI" id="CHEBI:30616"/>
        <dbReference type="ChEBI" id="CHEBI:61977"/>
        <dbReference type="ChEBI" id="CHEBI:456216"/>
        <dbReference type="EC" id="2.7.11.1"/>
    </reaction>
</comment>
<feature type="binding site" evidence="9">
    <location>
        <position position="29"/>
    </location>
    <ligand>
        <name>ATP</name>
        <dbReference type="ChEBI" id="CHEBI:30616"/>
    </ligand>
</feature>
<evidence type="ECO:0000256" key="8">
    <source>
        <dbReference type="PIRSR" id="PIRSR630616-1"/>
    </source>
</evidence>
<dbReference type="Proteomes" id="UP000708208">
    <property type="component" value="Unassembled WGS sequence"/>
</dbReference>
<dbReference type="InterPro" id="IPR030616">
    <property type="entry name" value="Aur-like"/>
</dbReference>
<comment type="catalytic activity">
    <reaction evidence="7">
        <text>L-seryl-[protein] + ATP = O-phospho-L-seryl-[protein] + ADP + H(+)</text>
        <dbReference type="Rhea" id="RHEA:17989"/>
        <dbReference type="Rhea" id="RHEA-COMP:9863"/>
        <dbReference type="Rhea" id="RHEA-COMP:11604"/>
        <dbReference type="ChEBI" id="CHEBI:15378"/>
        <dbReference type="ChEBI" id="CHEBI:29999"/>
        <dbReference type="ChEBI" id="CHEBI:30616"/>
        <dbReference type="ChEBI" id="CHEBI:83421"/>
        <dbReference type="ChEBI" id="CHEBI:456216"/>
        <dbReference type="EC" id="2.7.11.1"/>
    </reaction>
</comment>
<dbReference type="Pfam" id="PF00069">
    <property type="entry name" value="Pkinase"/>
    <property type="match status" value="1"/>
</dbReference>
<evidence type="ECO:0000256" key="9">
    <source>
        <dbReference type="PIRSR" id="PIRSR630616-2"/>
    </source>
</evidence>
<evidence type="ECO:0000259" key="11">
    <source>
        <dbReference type="PROSITE" id="PS50011"/>
    </source>
</evidence>
<reference evidence="12" key="1">
    <citation type="submission" date="2021-06" db="EMBL/GenBank/DDBJ databases">
        <authorList>
            <person name="Hodson N. C."/>
            <person name="Mongue J. A."/>
            <person name="Jaron S. K."/>
        </authorList>
    </citation>
    <scope>NUCLEOTIDE SEQUENCE</scope>
</reference>
<feature type="cross-link" description="Glycyl lysine isopeptide (Lys-Gly) (interchain with G-Cter in SUMO2)" evidence="10">
    <location>
        <position position="13"/>
    </location>
</feature>
<feature type="non-terminal residue" evidence="12">
    <location>
        <position position="33"/>
    </location>
</feature>
<evidence type="ECO:0000256" key="5">
    <source>
        <dbReference type="ARBA" id="ARBA00022840"/>
    </source>
</evidence>
<keyword evidence="13" id="KW-1185">Reference proteome</keyword>
<evidence type="ECO:0000256" key="3">
    <source>
        <dbReference type="ARBA" id="ARBA00022741"/>
    </source>
</evidence>
<protein>
    <recommendedName>
        <fullName evidence="11">Protein kinase domain-containing protein</fullName>
    </recommendedName>
</protein>
<organism evidence="12 13">
    <name type="scientific">Allacma fusca</name>
    <dbReference type="NCBI Taxonomy" id="39272"/>
    <lineage>
        <taxon>Eukaryota</taxon>
        <taxon>Metazoa</taxon>
        <taxon>Ecdysozoa</taxon>
        <taxon>Arthropoda</taxon>
        <taxon>Hexapoda</taxon>
        <taxon>Collembola</taxon>
        <taxon>Symphypleona</taxon>
        <taxon>Sminthuridae</taxon>
        <taxon>Allacma</taxon>
    </lineage>
</organism>
<evidence type="ECO:0000256" key="10">
    <source>
        <dbReference type="PIRSR" id="PIRSR630616-3"/>
    </source>
</evidence>
<dbReference type="PROSITE" id="PS00108">
    <property type="entry name" value="PROTEIN_KINASE_ST"/>
    <property type="match status" value="1"/>
</dbReference>
<sequence>YIHGKGIAHRDLKPENILLDGGNNVKLIDFGLC</sequence>
<gene>
    <name evidence="12" type="ORF">AFUS01_LOCUS14200</name>
</gene>
<evidence type="ECO:0000256" key="1">
    <source>
        <dbReference type="ARBA" id="ARBA00022527"/>
    </source>
</evidence>
<keyword evidence="5 9" id="KW-0067">ATP-binding</keyword>
<feature type="domain" description="Protein kinase" evidence="11">
    <location>
        <begin position="1"/>
        <end position="33"/>
    </location>
</feature>
<evidence type="ECO:0000313" key="12">
    <source>
        <dbReference type="EMBL" id="CAG7725232.1"/>
    </source>
</evidence>
<accession>A0A8J2JWB7</accession>
<evidence type="ECO:0000256" key="4">
    <source>
        <dbReference type="ARBA" id="ARBA00022777"/>
    </source>
</evidence>
<keyword evidence="2" id="KW-0808">Transferase</keyword>
<feature type="active site" description="Proton acceptor" evidence="8">
    <location>
        <position position="11"/>
    </location>
</feature>
<dbReference type="GO" id="GO:0005524">
    <property type="term" value="F:ATP binding"/>
    <property type="evidence" value="ECO:0007669"/>
    <property type="project" value="UniProtKB-KW"/>
</dbReference>
<dbReference type="EMBL" id="CAJVCH010119130">
    <property type="protein sequence ID" value="CAG7725232.1"/>
    <property type="molecule type" value="Genomic_DNA"/>
</dbReference>
<dbReference type="AlphaFoldDB" id="A0A8J2JWB7"/>